<dbReference type="InterPro" id="IPR013324">
    <property type="entry name" value="RNA_pol_sigma_r3/r4-like"/>
</dbReference>
<dbReference type="InterPro" id="IPR009042">
    <property type="entry name" value="RNA_pol_sigma70_r1_2"/>
</dbReference>
<dbReference type="InterPro" id="IPR013325">
    <property type="entry name" value="RNA_pol_sigma_r2"/>
</dbReference>
<dbReference type="GO" id="GO:0006352">
    <property type="term" value="P:DNA-templated transcription initiation"/>
    <property type="evidence" value="ECO:0007669"/>
    <property type="project" value="InterPro"/>
</dbReference>
<name>A0A2D1U7W6_9SPHI</name>
<dbReference type="InterPro" id="IPR000943">
    <property type="entry name" value="RNA_pol_sigma70"/>
</dbReference>
<evidence type="ECO:0000313" key="7">
    <source>
        <dbReference type="Proteomes" id="UP000223749"/>
    </source>
</evidence>
<dbReference type="Pfam" id="PF00140">
    <property type="entry name" value="Sigma70_r1_2"/>
    <property type="match status" value="1"/>
</dbReference>
<dbReference type="InterPro" id="IPR050239">
    <property type="entry name" value="Sigma-70_RNA_pol_init_factors"/>
</dbReference>
<evidence type="ECO:0000313" key="6">
    <source>
        <dbReference type="EMBL" id="ATP57654.1"/>
    </source>
</evidence>
<dbReference type="Proteomes" id="UP000223749">
    <property type="component" value="Chromosome"/>
</dbReference>
<dbReference type="Gene3D" id="1.10.10.10">
    <property type="entry name" value="Winged helix-like DNA-binding domain superfamily/Winged helix DNA-binding domain"/>
    <property type="match status" value="2"/>
</dbReference>
<dbReference type="CDD" id="cd06171">
    <property type="entry name" value="Sigma70_r4"/>
    <property type="match status" value="1"/>
</dbReference>
<dbReference type="PROSITE" id="PS00715">
    <property type="entry name" value="SIGMA70_1"/>
    <property type="match status" value="1"/>
</dbReference>
<accession>A0A2D1U7W6</accession>
<proteinExistence type="predicted"/>
<dbReference type="InterPro" id="IPR007630">
    <property type="entry name" value="RNA_pol_sigma70_r4"/>
</dbReference>
<keyword evidence="2" id="KW-0731">Sigma factor</keyword>
<evidence type="ECO:0000256" key="3">
    <source>
        <dbReference type="ARBA" id="ARBA00023125"/>
    </source>
</evidence>
<dbReference type="Gene3D" id="1.20.120.1810">
    <property type="match status" value="1"/>
</dbReference>
<dbReference type="InterPro" id="IPR036388">
    <property type="entry name" value="WH-like_DNA-bd_sf"/>
</dbReference>
<sequence length="286" mass="32850">MREIKIEKSFTKRDHDSLRRYLNDIAGYPLLSAEEEVKLARKIQTGDLAALQRLVTSNLRFVVSVAKKYEGQGLPLADLISEGNAGLVKAAERFDESRGFKFISFAVWWIRQSMMMAIGTYKRMIRLPMNQVNDIQDLWRSEMEMEQKLERLPTDEELSEYTGIALDKLKAYQYSPGHAVSLDTGGDDEEKPGLMVFLEDTSIDAPDTVLQSQDLKYSLRELLNQLPDRQRRIIQLSFGLQGNEAMHLEDIADLFDLSKESVRKIKYQALHSLGKEKGAKRLRQYL</sequence>
<feature type="domain" description="RNA polymerase sigma-70" evidence="5">
    <location>
        <begin position="78"/>
        <end position="91"/>
    </location>
</feature>
<evidence type="ECO:0000256" key="1">
    <source>
        <dbReference type="ARBA" id="ARBA00023015"/>
    </source>
</evidence>
<evidence type="ECO:0000256" key="2">
    <source>
        <dbReference type="ARBA" id="ARBA00023082"/>
    </source>
</evidence>
<keyword evidence="7" id="KW-1185">Reference proteome</keyword>
<evidence type="ECO:0000256" key="4">
    <source>
        <dbReference type="ARBA" id="ARBA00023163"/>
    </source>
</evidence>
<dbReference type="OrthoDB" id="743114at2"/>
<dbReference type="InterPro" id="IPR007627">
    <property type="entry name" value="RNA_pol_sigma70_r2"/>
</dbReference>
<dbReference type="Pfam" id="PF04545">
    <property type="entry name" value="Sigma70_r4"/>
    <property type="match status" value="1"/>
</dbReference>
<dbReference type="EMBL" id="CP024091">
    <property type="protein sequence ID" value="ATP57654.1"/>
    <property type="molecule type" value="Genomic_DNA"/>
</dbReference>
<reference evidence="6 7" key="1">
    <citation type="submission" date="2017-10" db="EMBL/GenBank/DDBJ databases">
        <title>Whole genome of Pedobacter ginsengisoli T01R-27 isolated from tomato rhizosphere.</title>
        <authorList>
            <person name="Weon H.-Y."/>
            <person name="Lee S.A."/>
            <person name="Sang M.K."/>
            <person name="Song J."/>
        </authorList>
    </citation>
    <scope>NUCLEOTIDE SEQUENCE [LARGE SCALE GENOMIC DNA]</scope>
    <source>
        <strain evidence="6 7">T01R-27</strain>
    </source>
</reference>
<dbReference type="SUPFAM" id="SSF88659">
    <property type="entry name" value="Sigma3 and sigma4 domains of RNA polymerase sigma factors"/>
    <property type="match status" value="2"/>
</dbReference>
<keyword evidence="3" id="KW-0238">DNA-binding</keyword>
<dbReference type="KEGG" id="pgs:CPT03_14830"/>
<dbReference type="GO" id="GO:0016987">
    <property type="term" value="F:sigma factor activity"/>
    <property type="evidence" value="ECO:0007669"/>
    <property type="project" value="UniProtKB-KW"/>
</dbReference>
<protein>
    <submittedName>
        <fullName evidence="6">RNA polymerase subunit sigma</fullName>
    </submittedName>
</protein>
<keyword evidence="4" id="KW-0804">Transcription</keyword>
<dbReference type="InterPro" id="IPR007624">
    <property type="entry name" value="RNA_pol_sigma70_r3"/>
</dbReference>
<organism evidence="6 7">
    <name type="scientific">Pedobacter ginsengisoli</name>
    <dbReference type="NCBI Taxonomy" id="363852"/>
    <lineage>
        <taxon>Bacteria</taxon>
        <taxon>Pseudomonadati</taxon>
        <taxon>Bacteroidota</taxon>
        <taxon>Sphingobacteriia</taxon>
        <taxon>Sphingobacteriales</taxon>
        <taxon>Sphingobacteriaceae</taxon>
        <taxon>Pedobacter</taxon>
    </lineage>
</organism>
<dbReference type="RefSeq" id="WP_099439570.1">
    <property type="nucleotide sequence ID" value="NZ_CP024091.1"/>
</dbReference>
<dbReference type="PANTHER" id="PTHR30603:SF47">
    <property type="entry name" value="RNA POLYMERASE SIGMA FACTOR SIGD, CHLOROPLASTIC"/>
    <property type="match status" value="1"/>
</dbReference>
<dbReference type="InterPro" id="IPR014284">
    <property type="entry name" value="RNA_pol_sigma-70_dom"/>
</dbReference>
<keyword evidence="1" id="KW-0805">Transcription regulation</keyword>
<dbReference type="AlphaFoldDB" id="A0A2D1U7W6"/>
<dbReference type="PANTHER" id="PTHR30603">
    <property type="entry name" value="RNA POLYMERASE SIGMA FACTOR RPO"/>
    <property type="match status" value="1"/>
</dbReference>
<dbReference type="SUPFAM" id="SSF88946">
    <property type="entry name" value="Sigma2 domain of RNA polymerase sigma factors"/>
    <property type="match status" value="1"/>
</dbReference>
<evidence type="ECO:0000259" key="5">
    <source>
        <dbReference type="PROSITE" id="PS00715"/>
    </source>
</evidence>
<dbReference type="PRINTS" id="PR00046">
    <property type="entry name" value="SIGMA70FCT"/>
</dbReference>
<gene>
    <name evidence="6" type="ORF">CPT03_14830</name>
</gene>
<dbReference type="NCBIfam" id="TIGR02937">
    <property type="entry name" value="sigma70-ECF"/>
    <property type="match status" value="1"/>
</dbReference>
<dbReference type="Pfam" id="PF04542">
    <property type="entry name" value="Sigma70_r2"/>
    <property type="match status" value="1"/>
</dbReference>
<dbReference type="GO" id="GO:0003677">
    <property type="term" value="F:DNA binding"/>
    <property type="evidence" value="ECO:0007669"/>
    <property type="project" value="UniProtKB-KW"/>
</dbReference>
<dbReference type="Pfam" id="PF04539">
    <property type="entry name" value="Sigma70_r3"/>
    <property type="match status" value="1"/>
</dbReference>